<dbReference type="Proteomes" id="UP000593566">
    <property type="component" value="Unassembled WGS sequence"/>
</dbReference>
<keyword evidence="4" id="KW-1185">Reference proteome</keyword>
<proteinExistence type="predicted"/>
<organism evidence="3 4">
    <name type="scientific">Letharia lupina</name>
    <dbReference type="NCBI Taxonomy" id="560253"/>
    <lineage>
        <taxon>Eukaryota</taxon>
        <taxon>Fungi</taxon>
        <taxon>Dikarya</taxon>
        <taxon>Ascomycota</taxon>
        <taxon>Pezizomycotina</taxon>
        <taxon>Lecanoromycetes</taxon>
        <taxon>OSLEUM clade</taxon>
        <taxon>Lecanoromycetidae</taxon>
        <taxon>Lecanorales</taxon>
        <taxon>Lecanorineae</taxon>
        <taxon>Parmeliaceae</taxon>
        <taxon>Letharia</taxon>
    </lineage>
</organism>
<gene>
    <name evidence="3" type="ORF">HO133_008271</name>
</gene>
<comment type="caution">
    <text evidence="3">The sequence shown here is derived from an EMBL/GenBank/DDBJ whole genome shotgun (WGS) entry which is preliminary data.</text>
</comment>
<feature type="signal peptide" evidence="2">
    <location>
        <begin position="1"/>
        <end position="16"/>
    </location>
</feature>
<dbReference type="EMBL" id="JACCJB010000005">
    <property type="protein sequence ID" value="KAF6226830.1"/>
    <property type="molecule type" value="Genomic_DNA"/>
</dbReference>
<feature type="chain" id="PRO_5034238910" evidence="2">
    <location>
        <begin position="17"/>
        <end position="786"/>
    </location>
</feature>
<evidence type="ECO:0000256" key="2">
    <source>
        <dbReference type="SAM" id="SignalP"/>
    </source>
</evidence>
<evidence type="ECO:0000256" key="1">
    <source>
        <dbReference type="SAM" id="MobiDB-lite"/>
    </source>
</evidence>
<feature type="region of interest" description="Disordered" evidence="1">
    <location>
        <begin position="130"/>
        <end position="185"/>
    </location>
</feature>
<sequence length="786" mass="84651">MPTLFYILILLSYSHSITTSQSLCLEALTPCVLTASDGGIVQAYCEETITPCVLTASNGAIVQAYCEPSWISQPFASITGIPALQNTTETTALFQILGTNSHTVSKALFALRLQYFEHLQTSYNGRTKTATSLSAASTESPPLPSPNPSTSSSTSFSSTNITISPLASPPPTAARTSSQPGAQASPTAAFLASTALAAGPYCLANADPDYSEGAFCTCSDGNTYTVQTQGSTPASLFNPCPYTSGSTPQTTIAPKLSDCEFDSPVNCSTTTDLNIQSIINQANSTYVQEEISNCSTFTARAGYPGVNGAANGDSCIEYFNITSHMLWWWGENSDHCTNDLNVGFANCFYDLTWDGNSNCSDLSSNWYCAEPNITYFSGANQTLDFYVAWNIYNYATWSFAYYTAMQYAYSYTTAMIWNDTLAFEQIKGSFPLAEEILLGVLTFALGVISPSGWGKTLPGEGGAVAVNNAVEEGANAAAESARMSAWILSKIFTPEVPGEYLLRAGQQTPGIIHTILVPAESGTINAAIMTSAGLTAQLANFAQALSQIIEDVAVDVPDNVTAFAEWTAGGYYFVEPLMTEQDMVSYIKWGLNTYVLSQILQNDNVFITRQVDTNPYDLQHNASANTLSKPSIIGCEYGYNDWNQCGAFWWDSTNNVAYALSSANDIWNNYSSDLTTVFNNNLTTPELLFLGSQACQDGYNATADASPFQNAASGLVGQDTACLSNLAVCTWNLANDTWEFVEPWCNTGGYFQPDYDFNDCAGDGVDVAIGYLGWYLWNAATCESEE</sequence>
<reference evidence="3 4" key="1">
    <citation type="journal article" date="2020" name="Genomics">
        <title>Complete, high-quality genomes from long-read metagenomic sequencing of two wolf lichen thalli reveals enigmatic genome architecture.</title>
        <authorList>
            <person name="McKenzie S.K."/>
            <person name="Walston R.F."/>
            <person name="Allen J.L."/>
        </authorList>
    </citation>
    <scope>NUCLEOTIDE SEQUENCE [LARGE SCALE GENOMIC DNA]</scope>
    <source>
        <strain evidence="3">WasteWater1</strain>
    </source>
</reference>
<accession>A0A8H6CNA9</accession>
<dbReference type="RefSeq" id="XP_037155139.1">
    <property type="nucleotide sequence ID" value="XM_037299138.1"/>
</dbReference>
<evidence type="ECO:0000313" key="3">
    <source>
        <dbReference type="EMBL" id="KAF6226830.1"/>
    </source>
</evidence>
<dbReference type="AlphaFoldDB" id="A0A8H6CNA9"/>
<protein>
    <submittedName>
        <fullName evidence="3">Uncharacterized protein</fullName>
    </submittedName>
</protein>
<name>A0A8H6CNA9_9LECA</name>
<feature type="compositionally biased region" description="Low complexity" evidence="1">
    <location>
        <begin position="148"/>
        <end position="165"/>
    </location>
</feature>
<dbReference type="GeneID" id="59336668"/>
<feature type="compositionally biased region" description="Low complexity" evidence="1">
    <location>
        <begin position="130"/>
        <end position="140"/>
    </location>
</feature>
<evidence type="ECO:0000313" key="4">
    <source>
        <dbReference type="Proteomes" id="UP000593566"/>
    </source>
</evidence>
<keyword evidence="2" id="KW-0732">Signal</keyword>